<evidence type="ECO:0000313" key="4">
    <source>
        <dbReference type="Proteomes" id="UP000477911"/>
    </source>
</evidence>
<proteinExistence type="predicted"/>
<organism evidence="3 4">
    <name type="scientific">Pseudooceanicola albus</name>
    <dbReference type="NCBI Taxonomy" id="2692189"/>
    <lineage>
        <taxon>Bacteria</taxon>
        <taxon>Pseudomonadati</taxon>
        <taxon>Pseudomonadota</taxon>
        <taxon>Alphaproteobacteria</taxon>
        <taxon>Rhodobacterales</taxon>
        <taxon>Paracoccaceae</taxon>
        <taxon>Pseudooceanicola</taxon>
    </lineage>
</organism>
<dbReference type="InterPro" id="IPR006683">
    <property type="entry name" value="Thioestr_dom"/>
</dbReference>
<keyword evidence="4" id="KW-1185">Reference proteome</keyword>
<protein>
    <submittedName>
        <fullName evidence="3">Hotdog fold thioesterase</fullName>
    </submittedName>
</protein>
<name>A0A6L7GAM8_9RHOB</name>
<evidence type="ECO:0000256" key="1">
    <source>
        <dbReference type="ARBA" id="ARBA00022801"/>
    </source>
</evidence>
<dbReference type="EMBL" id="WUMU01000021">
    <property type="protein sequence ID" value="MXN19823.1"/>
    <property type="molecule type" value="Genomic_DNA"/>
</dbReference>
<dbReference type="SUPFAM" id="SSF54637">
    <property type="entry name" value="Thioesterase/thiol ester dehydrase-isomerase"/>
    <property type="match status" value="1"/>
</dbReference>
<evidence type="ECO:0000313" key="3">
    <source>
        <dbReference type="EMBL" id="MXN19823.1"/>
    </source>
</evidence>
<keyword evidence="1" id="KW-0378">Hydrolase</keyword>
<dbReference type="AlphaFoldDB" id="A0A6L7GAM8"/>
<dbReference type="Gene3D" id="3.10.129.10">
    <property type="entry name" value="Hotdog Thioesterase"/>
    <property type="match status" value="1"/>
</dbReference>
<comment type="caution">
    <text evidence="3">The sequence shown here is derived from an EMBL/GenBank/DDBJ whole genome shotgun (WGS) entry which is preliminary data.</text>
</comment>
<evidence type="ECO:0000259" key="2">
    <source>
        <dbReference type="Pfam" id="PF03061"/>
    </source>
</evidence>
<dbReference type="RefSeq" id="WP_160895946.1">
    <property type="nucleotide sequence ID" value="NZ_WUMU01000021.1"/>
</dbReference>
<sequence>MPDLDPRLTEAPYPIQSHLGYRLSAWRDGFARLELPLEDFLTNRHGILHGGIHGVMADTAMGFAGCYTGDPERRQMAMTLNLSVNFLAPAKGSLLIAEGIRTGGGARTFFAEAKMTDSEGTLCATATGVFRLRGR</sequence>
<dbReference type="Proteomes" id="UP000477911">
    <property type="component" value="Unassembled WGS sequence"/>
</dbReference>
<dbReference type="InterPro" id="IPR029069">
    <property type="entry name" value="HotDog_dom_sf"/>
</dbReference>
<dbReference type="GO" id="GO:0016289">
    <property type="term" value="F:acyl-CoA hydrolase activity"/>
    <property type="evidence" value="ECO:0007669"/>
    <property type="project" value="UniProtKB-ARBA"/>
</dbReference>
<accession>A0A6L7GAM8</accession>
<dbReference type="InterPro" id="IPR003736">
    <property type="entry name" value="PAAI_dom"/>
</dbReference>
<gene>
    <name evidence="3" type="ORF">GR170_18475</name>
</gene>
<dbReference type="CDD" id="cd03443">
    <property type="entry name" value="PaaI_thioesterase"/>
    <property type="match status" value="1"/>
</dbReference>
<dbReference type="NCBIfam" id="TIGR00369">
    <property type="entry name" value="unchar_dom_1"/>
    <property type="match status" value="1"/>
</dbReference>
<dbReference type="Pfam" id="PF03061">
    <property type="entry name" value="4HBT"/>
    <property type="match status" value="1"/>
</dbReference>
<feature type="domain" description="Thioesterase" evidence="2">
    <location>
        <begin position="45"/>
        <end position="124"/>
    </location>
</feature>
<reference evidence="3 4" key="1">
    <citation type="submission" date="2019-12" db="EMBL/GenBank/DDBJ databases">
        <authorList>
            <person name="Li M."/>
        </authorList>
    </citation>
    <scope>NUCLEOTIDE SEQUENCE [LARGE SCALE GENOMIC DNA]</scope>
    <source>
        <strain evidence="3 4">GBMRC 2024</strain>
    </source>
</reference>